<dbReference type="InterPro" id="IPR006224">
    <property type="entry name" value="PsdUridine_synth_RluA-like_CS"/>
</dbReference>
<dbReference type="NCBIfam" id="NF007543">
    <property type="entry name" value="PRK10158.1"/>
    <property type="match status" value="1"/>
</dbReference>
<dbReference type="PANTHER" id="PTHR21600:SF91">
    <property type="entry name" value="DUAL-SPECIFICITY RNA PSEUDOURIDINE SYNTHASE RLUA"/>
    <property type="match status" value="1"/>
</dbReference>
<dbReference type="Gene3D" id="3.30.2350.10">
    <property type="entry name" value="Pseudouridine synthase"/>
    <property type="match status" value="1"/>
</dbReference>
<keyword evidence="2" id="KW-0698">rRNA processing</keyword>
<dbReference type="Proteomes" id="UP000240987">
    <property type="component" value="Unassembled WGS sequence"/>
</dbReference>
<feature type="domain" description="Pseudouridine synthase RsuA/RluA-like" evidence="10">
    <location>
        <begin position="25"/>
        <end position="172"/>
    </location>
</feature>
<evidence type="ECO:0000256" key="3">
    <source>
        <dbReference type="ARBA" id="ARBA00022694"/>
    </source>
</evidence>
<dbReference type="EMBL" id="PYMJ01000012">
    <property type="protein sequence ID" value="PSU47898.1"/>
    <property type="molecule type" value="Genomic_DNA"/>
</dbReference>
<evidence type="ECO:0000313" key="12">
    <source>
        <dbReference type="Proteomes" id="UP000240987"/>
    </source>
</evidence>
<evidence type="ECO:0000256" key="8">
    <source>
        <dbReference type="PIRSR" id="PIRSR606225-1"/>
    </source>
</evidence>
<dbReference type="OrthoDB" id="9785808at2"/>
<gene>
    <name evidence="11" type="ORF">C9J12_13705</name>
</gene>
<keyword evidence="12" id="KW-1185">Reference proteome</keyword>
<dbReference type="RefSeq" id="WP_107243233.1">
    <property type="nucleotide sequence ID" value="NZ_PYMJ01000012.1"/>
</dbReference>
<comment type="catalytic activity">
    <reaction evidence="5">
        <text>uridine(32) in tRNA = pseudouridine(32) in tRNA</text>
        <dbReference type="Rhea" id="RHEA:42544"/>
        <dbReference type="Rhea" id="RHEA-COMP:10107"/>
        <dbReference type="Rhea" id="RHEA-COMP:10108"/>
        <dbReference type="ChEBI" id="CHEBI:65314"/>
        <dbReference type="ChEBI" id="CHEBI:65315"/>
        <dbReference type="EC" id="5.4.99.28"/>
    </reaction>
</comment>
<feature type="active site" evidence="8">
    <location>
        <position position="67"/>
    </location>
</feature>
<evidence type="ECO:0000259" key="10">
    <source>
        <dbReference type="Pfam" id="PF00849"/>
    </source>
</evidence>
<evidence type="ECO:0000256" key="5">
    <source>
        <dbReference type="ARBA" id="ARBA00036184"/>
    </source>
</evidence>
<comment type="similarity">
    <text evidence="1 9">Belongs to the pseudouridine synthase RluA family.</text>
</comment>
<accession>A0A2T3JG23</accession>
<dbReference type="InterPro" id="IPR006225">
    <property type="entry name" value="PsdUridine_synth_RluC/D"/>
</dbReference>
<dbReference type="SUPFAM" id="SSF55120">
    <property type="entry name" value="Pseudouridine synthase"/>
    <property type="match status" value="1"/>
</dbReference>
<dbReference type="InterPro" id="IPR006145">
    <property type="entry name" value="PsdUridine_synth_RsuA/RluA"/>
</dbReference>
<dbReference type="CDD" id="cd02869">
    <property type="entry name" value="PseudoU_synth_RluA_like"/>
    <property type="match status" value="1"/>
</dbReference>
<name>A0A2T3JG23_9GAMM</name>
<comment type="function">
    <text evidence="9">Responsible for synthesis of pseudouridine from uracil.</text>
</comment>
<evidence type="ECO:0000313" key="11">
    <source>
        <dbReference type="EMBL" id="PSU47898.1"/>
    </source>
</evidence>
<dbReference type="InterPro" id="IPR050188">
    <property type="entry name" value="RluA_PseudoU_synthase"/>
</dbReference>
<comment type="catalytic activity">
    <reaction evidence="9">
        <text>a uridine in RNA = a pseudouridine in RNA</text>
        <dbReference type="Rhea" id="RHEA:48348"/>
        <dbReference type="Rhea" id="RHEA-COMP:12068"/>
        <dbReference type="Rhea" id="RHEA-COMP:12069"/>
        <dbReference type="ChEBI" id="CHEBI:65314"/>
        <dbReference type="ChEBI" id="CHEBI:65315"/>
    </reaction>
</comment>
<keyword evidence="3" id="KW-0819">tRNA processing</keyword>
<dbReference type="PANTHER" id="PTHR21600">
    <property type="entry name" value="MITOCHONDRIAL RNA PSEUDOURIDINE SYNTHASE"/>
    <property type="match status" value="1"/>
</dbReference>
<dbReference type="AlphaFoldDB" id="A0A2T3JG23"/>
<evidence type="ECO:0000256" key="4">
    <source>
        <dbReference type="ARBA" id="ARBA00023235"/>
    </source>
</evidence>
<dbReference type="GO" id="GO:0000455">
    <property type="term" value="P:enzyme-directed rRNA pseudouridine synthesis"/>
    <property type="evidence" value="ECO:0007669"/>
    <property type="project" value="TreeGrafter"/>
</dbReference>
<evidence type="ECO:0000256" key="2">
    <source>
        <dbReference type="ARBA" id="ARBA00022552"/>
    </source>
</evidence>
<dbReference type="EC" id="5.4.99.-" evidence="9"/>
<proteinExistence type="inferred from homology"/>
<organism evidence="11 12">
    <name type="scientific">Photobacterium frigidiphilum</name>
    <dbReference type="NCBI Taxonomy" id="264736"/>
    <lineage>
        <taxon>Bacteria</taxon>
        <taxon>Pseudomonadati</taxon>
        <taxon>Pseudomonadota</taxon>
        <taxon>Gammaproteobacteria</taxon>
        <taxon>Vibrionales</taxon>
        <taxon>Vibrionaceae</taxon>
        <taxon>Photobacterium</taxon>
    </lineage>
</organism>
<comment type="function">
    <text evidence="7">Dual specificity enzyme that catalyzes the synthesis of pseudouridine from uracil-746 in 23S ribosomal RNA and from uracil-32 in the anticodon stem and loop of transfer RNAs.</text>
</comment>
<dbReference type="GO" id="GO:0003723">
    <property type="term" value="F:RNA binding"/>
    <property type="evidence" value="ECO:0007669"/>
    <property type="project" value="InterPro"/>
</dbReference>
<evidence type="ECO:0000256" key="7">
    <source>
        <dbReference type="ARBA" id="ARBA00037305"/>
    </source>
</evidence>
<evidence type="ECO:0000256" key="9">
    <source>
        <dbReference type="RuleBase" id="RU362028"/>
    </source>
</evidence>
<dbReference type="PROSITE" id="PS01129">
    <property type="entry name" value="PSI_RLU"/>
    <property type="match status" value="1"/>
</dbReference>
<comment type="catalytic activity">
    <reaction evidence="6">
        <text>uridine(746) in 23S rRNA = pseudouridine(746) in 23S rRNA</text>
        <dbReference type="Rhea" id="RHEA:42548"/>
        <dbReference type="Rhea" id="RHEA-COMP:10109"/>
        <dbReference type="Rhea" id="RHEA-COMP:10110"/>
        <dbReference type="ChEBI" id="CHEBI:65314"/>
        <dbReference type="ChEBI" id="CHEBI:65315"/>
        <dbReference type="EC" id="5.4.99.29"/>
    </reaction>
</comment>
<dbReference type="GO" id="GO:0160151">
    <property type="term" value="F:tRNA pseudouridine(32) synthase activity"/>
    <property type="evidence" value="ECO:0007669"/>
    <property type="project" value="UniProtKB-EC"/>
</dbReference>
<protein>
    <recommendedName>
        <fullName evidence="9">Pseudouridine synthase</fullName>
        <ecNumber evidence="9">5.4.99.-</ecNumber>
    </recommendedName>
</protein>
<evidence type="ECO:0000256" key="1">
    <source>
        <dbReference type="ARBA" id="ARBA00010876"/>
    </source>
</evidence>
<reference evidence="11 12" key="1">
    <citation type="submission" date="2018-01" db="EMBL/GenBank/DDBJ databases">
        <title>Whole genome sequencing of Histamine producing bacteria.</title>
        <authorList>
            <person name="Butler K."/>
        </authorList>
    </citation>
    <scope>NUCLEOTIDE SEQUENCE [LARGE SCALE GENOMIC DNA]</scope>
    <source>
        <strain evidence="11 12">JCM 12947</strain>
    </source>
</reference>
<comment type="caution">
    <text evidence="11">The sequence shown here is derived from an EMBL/GenBank/DDBJ whole genome shotgun (WGS) entry which is preliminary data.</text>
</comment>
<dbReference type="Pfam" id="PF00849">
    <property type="entry name" value="PseudoU_synth_2"/>
    <property type="match status" value="1"/>
</dbReference>
<evidence type="ECO:0000256" key="6">
    <source>
        <dbReference type="ARBA" id="ARBA00036916"/>
    </source>
</evidence>
<sequence>MKPLPHLDYHPPTDPWLDILHHDEDIIMLNKPSGLLSNPGRNPEHYDSVYSRVLRDYPEAHIVHRLDMSTSGLIMLAVNKDAERHLHAQFRERATQKVYYARIWGHPDQDTGTVDLPLICDWPNRPKQKVCYEDGKPSVTHYEVVAREAQTTLVRLHPITGRSHQLRVHMQALGHPIIGDEFYANDEANAIADRLHLHAAEIAFTHPGTKEPIHFFAPCELFPDVPMKTIEFPSANQEK</sequence>
<dbReference type="GO" id="GO:0160142">
    <property type="term" value="F:23S rRNA pseudouridine(746) synthase activity"/>
    <property type="evidence" value="ECO:0007669"/>
    <property type="project" value="UniProtKB-EC"/>
</dbReference>
<dbReference type="InterPro" id="IPR020103">
    <property type="entry name" value="PsdUridine_synth_cat_dom_sf"/>
</dbReference>
<dbReference type="GO" id="GO:0008033">
    <property type="term" value="P:tRNA processing"/>
    <property type="evidence" value="ECO:0007669"/>
    <property type="project" value="UniProtKB-KW"/>
</dbReference>
<dbReference type="NCBIfam" id="TIGR00005">
    <property type="entry name" value="rluA_subfam"/>
    <property type="match status" value="1"/>
</dbReference>
<dbReference type="FunFam" id="3.30.2350.10:FF:000005">
    <property type="entry name" value="Pseudouridine synthase"/>
    <property type="match status" value="1"/>
</dbReference>
<keyword evidence="4 9" id="KW-0413">Isomerase</keyword>